<keyword evidence="4" id="KW-1185">Reference proteome</keyword>
<sequence length="122" mass="13751">MHLKNLLNKRIIGQGYEKAAETFLAKKGVTTIERNFNCKLGEIDLICQAGETLVFVEVRYRNNKSHGGAASSISPAKQRKVKKAALFYLQQQNINVNHCAIRFDVVTIDGEITNLNWIKNAF</sequence>
<dbReference type="Pfam" id="PF02021">
    <property type="entry name" value="UPF0102"/>
    <property type="match status" value="1"/>
</dbReference>
<organism evidence="3 4">
    <name type="scientific">Catenovulum adriaticum</name>
    <dbReference type="NCBI Taxonomy" id="2984846"/>
    <lineage>
        <taxon>Bacteria</taxon>
        <taxon>Pseudomonadati</taxon>
        <taxon>Pseudomonadota</taxon>
        <taxon>Gammaproteobacteria</taxon>
        <taxon>Alteromonadales</taxon>
        <taxon>Alteromonadaceae</taxon>
        <taxon>Catenovulum</taxon>
    </lineage>
</organism>
<dbReference type="NCBIfam" id="NF009150">
    <property type="entry name" value="PRK12497.1-3"/>
    <property type="match status" value="1"/>
</dbReference>
<evidence type="ECO:0000256" key="1">
    <source>
        <dbReference type="ARBA" id="ARBA00006738"/>
    </source>
</evidence>
<dbReference type="PANTHER" id="PTHR34039:SF1">
    <property type="entry name" value="UPF0102 PROTEIN YRAN"/>
    <property type="match status" value="1"/>
</dbReference>
<dbReference type="InterPro" id="IPR011856">
    <property type="entry name" value="tRNA_endonuc-like_dom_sf"/>
</dbReference>
<dbReference type="InterPro" id="IPR003509">
    <property type="entry name" value="UPF0102_YraN-like"/>
</dbReference>
<evidence type="ECO:0000313" key="4">
    <source>
        <dbReference type="Proteomes" id="UP001163726"/>
    </source>
</evidence>
<gene>
    <name evidence="3" type="ORF">OLW01_13270</name>
</gene>
<accession>A0ABY7ALC2</accession>
<proteinExistence type="inferred from homology"/>
<dbReference type="Proteomes" id="UP001163726">
    <property type="component" value="Chromosome"/>
</dbReference>
<dbReference type="SUPFAM" id="SSF52980">
    <property type="entry name" value="Restriction endonuclease-like"/>
    <property type="match status" value="1"/>
</dbReference>
<evidence type="ECO:0000313" key="3">
    <source>
        <dbReference type="EMBL" id="WAJ70095.1"/>
    </source>
</evidence>
<dbReference type="HAMAP" id="MF_00048">
    <property type="entry name" value="UPF0102"/>
    <property type="match status" value="1"/>
</dbReference>
<reference evidence="3" key="1">
    <citation type="submission" date="2022-10" db="EMBL/GenBank/DDBJ databases">
        <title>Catenovulum adriacola sp. nov. isolated in the Harbour of Susak.</title>
        <authorList>
            <person name="Schoch T."/>
            <person name="Reich S.J."/>
            <person name="Stoeferle S."/>
            <person name="Flaiz M."/>
            <person name="Kazda M."/>
            <person name="Riedel C.U."/>
            <person name="Duerre P."/>
        </authorList>
    </citation>
    <scope>NUCLEOTIDE SEQUENCE</scope>
    <source>
        <strain evidence="3">TS8</strain>
    </source>
</reference>
<dbReference type="Gene3D" id="3.40.1350.10">
    <property type="match status" value="1"/>
</dbReference>
<dbReference type="PANTHER" id="PTHR34039">
    <property type="entry name" value="UPF0102 PROTEIN YRAN"/>
    <property type="match status" value="1"/>
</dbReference>
<dbReference type="CDD" id="cd20736">
    <property type="entry name" value="PoNe_Nuclease"/>
    <property type="match status" value="1"/>
</dbReference>
<dbReference type="InterPro" id="IPR011335">
    <property type="entry name" value="Restrct_endonuc-II-like"/>
</dbReference>
<dbReference type="RefSeq" id="WP_268074395.1">
    <property type="nucleotide sequence ID" value="NZ_CP109965.1"/>
</dbReference>
<name>A0ABY7ALC2_9ALTE</name>
<comment type="similarity">
    <text evidence="1 2">Belongs to the UPF0102 family.</text>
</comment>
<protein>
    <recommendedName>
        <fullName evidence="2">UPF0102 protein OLW01_13270</fullName>
    </recommendedName>
</protein>
<evidence type="ECO:0000256" key="2">
    <source>
        <dbReference type="HAMAP-Rule" id="MF_00048"/>
    </source>
</evidence>
<dbReference type="EMBL" id="CP109965">
    <property type="protein sequence ID" value="WAJ70095.1"/>
    <property type="molecule type" value="Genomic_DNA"/>
</dbReference>
<dbReference type="NCBIfam" id="TIGR00252">
    <property type="entry name" value="YraN family protein"/>
    <property type="match status" value="1"/>
</dbReference>